<dbReference type="PANTHER" id="PTHR44757">
    <property type="entry name" value="DIGUANYLATE CYCLASE DGCP"/>
    <property type="match status" value="1"/>
</dbReference>
<dbReference type="PROSITE" id="PS50887">
    <property type="entry name" value="GGDEF"/>
    <property type="match status" value="1"/>
</dbReference>
<dbReference type="CDD" id="cd01949">
    <property type="entry name" value="GGDEF"/>
    <property type="match status" value="1"/>
</dbReference>
<dbReference type="InterPro" id="IPR043128">
    <property type="entry name" value="Rev_trsase/Diguanyl_cyclase"/>
</dbReference>
<dbReference type="Proteomes" id="UP001259982">
    <property type="component" value="Unassembled WGS sequence"/>
</dbReference>
<dbReference type="RefSeq" id="WP_311658216.1">
    <property type="nucleotide sequence ID" value="NZ_JAVRHY010000004.1"/>
</dbReference>
<comment type="caution">
    <text evidence="5">The sequence shown here is derived from an EMBL/GenBank/DDBJ whole genome shotgun (WGS) entry which is preliminary data.</text>
</comment>
<dbReference type="InterPro" id="IPR000700">
    <property type="entry name" value="PAS-assoc_C"/>
</dbReference>
<dbReference type="Pfam" id="PF08447">
    <property type="entry name" value="PAS_3"/>
    <property type="match status" value="3"/>
</dbReference>
<feature type="domain" description="PAC" evidence="2">
    <location>
        <begin position="469"/>
        <end position="521"/>
    </location>
</feature>
<dbReference type="SMART" id="SM00052">
    <property type="entry name" value="EAL"/>
    <property type="match status" value="1"/>
</dbReference>
<feature type="domain" description="GGDEF" evidence="4">
    <location>
        <begin position="684"/>
        <end position="817"/>
    </location>
</feature>
<evidence type="ECO:0000313" key="5">
    <source>
        <dbReference type="EMBL" id="MDT0618148.1"/>
    </source>
</evidence>
<dbReference type="NCBIfam" id="TIGR00254">
    <property type="entry name" value="GGDEF"/>
    <property type="match status" value="1"/>
</dbReference>
<dbReference type="PROSITE" id="PS50883">
    <property type="entry name" value="EAL"/>
    <property type="match status" value="1"/>
</dbReference>
<proteinExistence type="predicted"/>
<feature type="domain" description="PAS" evidence="1">
    <location>
        <begin position="522"/>
        <end position="595"/>
    </location>
</feature>
<dbReference type="InterPro" id="IPR029787">
    <property type="entry name" value="Nucleotide_cyclase"/>
</dbReference>
<dbReference type="Pfam" id="PF08448">
    <property type="entry name" value="PAS_4"/>
    <property type="match status" value="2"/>
</dbReference>
<evidence type="ECO:0000259" key="3">
    <source>
        <dbReference type="PROSITE" id="PS50883"/>
    </source>
</evidence>
<dbReference type="Gene3D" id="3.30.70.270">
    <property type="match status" value="1"/>
</dbReference>
<dbReference type="SUPFAM" id="SSF55785">
    <property type="entry name" value="PYP-like sensor domain (PAS domain)"/>
    <property type="match status" value="5"/>
</dbReference>
<evidence type="ECO:0000313" key="6">
    <source>
        <dbReference type="Proteomes" id="UP001259982"/>
    </source>
</evidence>
<dbReference type="CDD" id="cd01948">
    <property type="entry name" value="EAL"/>
    <property type="match status" value="1"/>
</dbReference>
<feature type="domain" description="PAC" evidence="2">
    <location>
        <begin position="336"/>
        <end position="394"/>
    </location>
</feature>
<dbReference type="SUPFAM" id="SSF141868">
    <property type="entry name" value="EAL domain-like"/>
    <property type="match status" value="1"/>
</dbReference>
<reference evidence="5 6" key="1">
    <citation type="submission" date="2023-09" db="EMBL/GenBank/DDBJ databases">
        <authorList>
            <person name="Rey-Velasco X."/>
        </authorList>
    </citation>
    <scope>NUCLEOTIDE SEQUENCE [LARGE SCALE GENOMIC DNA]</scope>
    <source>
        <strain evidence="5 6">P385</strain>
    </source>
</reference>
<sequence>MPHNNAFSVLESAARVGTWALAYESRTLTWSPGIFRIIGLDPNSPVPDLDTAIGFFSPDSRGLLRQALAKCEADGSGFNLELELVHRDGSLRHVQSVAEPSRRRGRVVGLVGAFIDVEDQYQARREQALLNQAIVDTEARWQFAIDGSGLGLWDWDATRDRVYFSDQWKAMLGFAPDEIGDSLDEWSSRVHPDDLPARLADLEAHFAGRSPTYDNQHRMRCKDGGYKWIHDRGRVVAWREQGKPARVIGTHADIDARMQAEARLAESEHRFRGLFENLYQFFGLLAPDGTLLEANTRALDFAGIGRGAVIGQKLWDCPWFAHSDTVRQAMQDAVARGAQGEFVRFNVEISGAEGRTTIDFSLTPYRNARGEIELLVPEGRDISEMLTAQSALQESERRFHQSFDYAPIGKALVSPDGRFLAVNTSICRMLGYRREELLRSDFQALTHPDDLDKDLAQVQTLLDGTKNAYRIEKRYRHKDGHVVYAQLDVSLLRDDRGEPIHFISQIQDITQRKHDEDALFEANELAEVTLAAVGEGMLRCNADAMITFCNPAAAALLGVEPRAVEGRSFGDVVQLFHPSEARRVEDPMARVLANGLPMRVPVFTRLRRSDGRMTPVADSVSPMRDRAGRVIGAVFVFQDMSETQRITAQLTHQADHDALTGLPNRRRFGSLLGDAWRRARRGRWSGFVMYLDLDHFKAVNDTGGHAIGDRVLREIAEVMTGSLRGDDILARLGGDEFAAIVESATPEEAEVLADRMIKAVESYGLVADGRRFAVGLSIGLASIDITVGDPAEILARADQALYVAKETGRHRWHRFVPGDADIGRNTSTLDMAQRLRRALDSGNLALHLQAIVNGEGEVAGYEALVRLRDEQGRLHAPATFLPAAKRLGLLARVDESVAASAVRLIREGVESGTWIAGRYISVNVSATSLGDPGFAKRLGRMLADARLPIGSLRFEVTETDRIDGDAALDLIRTLRRSGHEVWLDDFGTGYNSFDLLKSLRVDGVKIDRDFSRDIDNDPVGHSLIRAVMEVAGAMKLGVVAEGVEDKGALDRLRDLGVEYFQGHHFQQAGDASTVLARSADPSAPP</sequence>
<feature type="domain" description="PAS" evidence="1">
    <location>
        <begin position="395"/>
        <end position="465"/>
    </location>
</feature>
<dbReference type="InterPro" id="IPR001610">
    <property type="entry name" value="PAC"/>
</dbReference>
<dbReference type="Pfam" id="PF00563">
    <property type="entry name" value="EAL"/>
    <property type="match status" value="1"/>
</dbReference>
<dbReference type="InterPro" id="IPR000160">
    <property type="entry name" value="GGDEF_dom"/>
</dbReference>
<accession>A0ABU3BA56</accession>
<dbReference type="EMBL" id="JAVRHY010000004">
    <property type="protein sequence ID" value="MDT0618148.1"/>
    <property type="molecule type" value="Genomic_DNA"/>
</dbReference>
<dbReference type="InterPro" id="IPR035965">
    <property type="entry name" value="PAS-like_dom_sf"/>
</dbReference>
<organism evidence="5 6">
    <name type="scientific">Spectribacter acetivorans</name>
    <dbReference type="NCBI Taxonomy" id="3075603"/>
    <lineage>
        <taxon>Bacteria</taxon>
        <taxon>Pseudomonadati</taxon>
        <taxon>Pseudomonadota</taxon>
        <taxon>Gammaproteobacteria</taxon>
        <taxon>Salinisphaerales</taxon>
        <taxon>Salinisphaeraceae</taxon>
        <taxon>Spectribacter</taxon>
    </lineage>
</organism>
<dbReference type="Pfam" id="PF00990">
    <property type="entry name" value="GGDEF"/>
    <property type="match status" value="1"/>
</dbReference>
<dbReference type="CDD" id="cd00130">
    <property type="entry name" value="PAS"/>
    <property type="match status" value="5"/>
</dbReference>
<feature type="domain" description="PAC" evidence="2">
    <location>
        <begin position="213"/>
        <end position="266"/>
    </location>
</feature>
<feature type="domain" description="PAC" evidence="2">
    <location>
        <begin position="600"/>
        <end position="652"/>
    </location>
</feature>
<dbReference type="InterPro" id="IPR013655">
    <property type="entry name" value="PAS_fold_3"/>
</dbReference>
<dbReference type="NCBIfam" id="TIGR00229">
    <property type="entry name" value="sensory_box"/>
    <property type="match status" value="4"/>
</dbReference>
<name>A0ABU3BA56_9GAMM</name>
<dbReference type="InterPro" id="IPR000014">
    <property type="entry name" value="PAS"/>
</dbReference>
<evidence type="ECO:0000259" key="1">
    <source>
        <dbReference type="PROSITE" id="PS50112"/>
    </source>
</evidence>
<dbReference type="PANTHER" id="PTHR44757:SF4">
    <property type="entry name" value="DIGUANYLATE CYCLASE DGCE-RELATED"/>
    <property type="match status" value="1"/>
</dbReference>
<feature type="domain" description="EAL" evidence="3">
    <location>
        <begin position="828"/>
        <end position="1082"/>
    </location>
</feature>
<dbReference type="InterPro" id="IPR052155">
    <property type="entry name" value="Biofilm_reg_signaling"/>
</dbReference>
<keyword evidence="6" id="KW-1185">Reference proteome</keyword>
<feature type="domain" description="PAC" evidence="2">
    <location>
        <begin position="78"/>
        <end position="129"/>
    </location>
</feature>
<protein>
    <submittedName>
        <fullName evidence="5">PAS domain S-box protein</fullName>
    </submittedName>
</protein>
<dbReference type="InterPro" id="IPR001633">
    <property type="entry name" value="EAL_dom"/>
</dbReference>
<dbReference type="SMART" id="SM00091">
    <property type="entry name" value="PAS"/>
    <property type="match status" value="5"/>
</dbReference>
<dbReference type="PROSITE" id="PS50112">
    <property type="entry name" value="PAS"/>
    <property type="match status" value="2"/>
</dbReference>
<dbReference type="SMART" id="SM00086">
    <property type="entry name" value="PAC"/>
    <property type="match status" value="5"/>
</dbReference>
<evidence type="ECO:0000259" key="4">
    <source>
        <dbReference type="PROSITE" id="PS50887"/>
    </source>
</evidence>
<dbReference type="SUPFAM" id="SSF55073">
    <property type="entry name" value="Nucleotide cyclase"/>
    <property type="match status" value="1"/>
</dbReference>
<dbReference type="Gene3D" id="3.20.20.450">
    <property type="entry name" value="EAL domain"/>
    <property type="match status" value="1"/>
</dbReference>
<dbReference type="SMART" id="SM00267">
    <property type="entry name" value="GGDEF"/>
    <property type="match status" value="1"/>
</dbReference>
<dbReference type="InterPro" id="IPR013656">
    <property type="entry name" value="PAS_4"/>
</dbReference>
<evidence type="ECO:0000259" key="2">
    <source>
        <dbReference type="PROSITE" id="PS50113"/>
    </source>
</evidence>
<dbReference type="Gene3D" id="3.30.450.20">
    <property type="entry name" value="PAS domain"/>
    <property type="match status" value="5"/>
</dbReference>
<dbReference type="InterPro" id="IPR035919">
    <property type="entry name" value="EAL_sf"/>
</dbReference>
<dbReference type="PROSITE" id="PS50113">
    <property type="entry name" value="PAC"/>
    <property type="match status" value="5"/>
</dbReference>
<gene>
    <name evidence="5" type="ORF">RM531_06655</name>
</gene>